<dbReference type="GO" id="GO:0016757">
    <property type="term" value="F:glycosyltransferase activity"/>
    <property type="evidence" value="ECO:0007669"/>
    <property type="project" value="UniProtKB-KW"/>
</dbReference>
<dbReference type="PANTHER" id="PTHR22916:SF3">
    <property type="entry name" value="UDP-GLCNAC:BETAGAL BETA-1,3-N-ACETYLGLUCOSAMINYLTRANSFERASE-LIKE PROTEIN 1"/>
    <property type="match status" value="1"/>
</dbReference>
<keyword evidence="2" id="KW-0328">Glycosyltransferase</keyword>
<keyword evidence="3" id="KW-1185">Reference proteome</keyword>
<organism evidence="2 3">
    <name type="scientific">Intestinibacter bartlettii</name>
    <dbReference type="NCBI Taxonomy" id="261299"/>
    <lineage>
        <taxon>Bacteria</taxon>
        <taxon>Bacillati</taxon>
        <taxon>Bacillota</taxon>
        <taxon>Clostridia</taxon>
        <taxon>Peptostreptococcales</taxon>
        <taxon>Peptostreptococcaceae</taxon>
        <taxon>Intestinibacter</taxon>
    </lineage>
</organism>
<proteinExistence type="predicted"/>
<comment type="caution">
    <text evidence="2">The sequence shown here is derived from an EMBL/GenBank/DDBJ whole genome shotgun (WGS) entry which is preliminary data.</text>
</comment>
<name>A0ABS8CX12_9FIRM</name>
<sequence>MINISIIVPIYNIEKKLNKCIYSILEQTYKNFELILVNDGSTDNSLKICNEYKRKDNRIKIINKENQGLVLARKSGLDEATGKYIIFIDGDDWVHKDLLNILYKEAEQESCDIVACNPYLVYGNGLIKRIRKDFDVNKTYKNEDIKNDILSKFAGDIGFPTSVWGKIYKRELFENYGEYFFKIHFFGEDLALNMELLPKCKKVRVINEALYYYRCGGGTTKYMKDLFEDITTTYCIQKDCIDKYYLDEQNERYSRVAFIFLNTYKLVLMNIFEAGIDKSEAIDKIEEQVKSKNVLEAIKNLKYTREWFEFSYIDALENCDSEYLYNWAKNAHNKSKYKTFIKNMLIKLNI</sequence>
<feature type="domain" description="Glycosyltransferase 2-like" evidence="1">
    <location>
        <begin position="5"/>
        <end position="176"/>
    </location>
</feature>
<dbReference type="EMBL" id="JAJBMB010000006">
    <property type="protein sequence ID" value="MCB5446011.1"/>
    <property type="molecule type" value="Genomic_DNA"/>
</dbReference>
<evidence type="ECO:0000313" key="2">
    <source>
        <dbReference type="EMBL" id="MCB5446011.1"/>
    </source>
</evidence>
<dbReference type="InterPro" id="IPR001173">
    <property type="entry name" value="Glyco_trans_2-like"/>
</dbReference>
<dbReference type="Pfam" id="PF00535">
    <property type="entry name" value="Glycos_transf_2"/>
    <property type="match status" value="1"/>
</dbReference>
<dbReference type="RefSeq" id="WP_226924154.1">
    <property type="nucleotide sequence ID" value="NZ_BAABXU010000001.1"/>
</dbReference>
<dbReference type="EC" id="2.4.-.-" evidence="2"/>
<accession>A0ABS8CX12</accession>
<gene>
    <name evidence="2" type="ORF">LIP50_07350</name>
</gene>
<dbReference type="CDD" id="cd00761">
    <property type="entry name" value="Glyco_tranf_GTA_type"/>
    <property type="match status" value="1"/>
</dbReference>
<evidence type="ECO:0000259" key="1">
    <source>
        <dbReference type="Pfam" id="PF00535"/>
    </source>
</evidence>
<keyword evidence="2" id="KW-0808">Transferase</keyword>
<dbReference type="SUPFAM" id="SSF53448">
    <property type="entry name" value="Nucleotide-diphospho-sugar transferases"/>
    <property type="match status" value="1"/>
</dbReference>
<evidence type="ECO:0000313" key="3">
    <source>
        <dbReference type="Proteomes" id="UP001299409"/>
    </source>
</evidence>
<dbReference type="InterPro" id="IPR029044">
    <property type="entry name" value="Nucleotide-diphossugar_trans"/>
</dbReference>
<dbReference type="Gene3D" id="3.90.550.10">
    <property type="entry name" value="Spore Coat Polysaccharide Biosynthesis Protein SpsA, Chain A"/>
    <property type="match status" value="1"/>
</dbReference>
<dbReference type="Proteomes" id="UP001299409">
    <property type="component" value="Unassembled WGS sequence"/>
</dbReference>
<dbReference type="PANTHER" id="PTHR22916">
    <property type="entry name" value="GLYCOSYLTRANSFERASE"/>
    <property type="match status" value="1"/>
</dbReference>
<reference evidence="2 3" key="1">
    <citation type="submission" date="2021-10" db="EMBL/GenBank/DDBJ databases">
        <title>Collection of gut derived symbiotic bacterial strains cultured from healthy donors.</title>
        <authorList>
            <person name="Lin H."/>
            <person name="Littmann E."/>
            <person name="Claire K."/>
            <person name="Pamer E."/>
        </authorList>
    </citation>
    <scope>NUCLEOTIDE SEQUENCE [LARGE SCALE GENOMIC DNA]</scope>
    <source>
        <strain evidence="2 3">MSK.17.68</strain>
    </source>
</reference>
<protein>
    <submittedName>
        <fullName evidence="2">Glycosyltransferase</fullName>
        <ecNumber evidence="2">2.4.-.-</ecNumber>
    </submittedName>
</protein>